<feature type="domain" description="Major facilitator superfamily (MFS) profile" evidence="7">
    <location>
        <begin position="4"/>
        <end position="430"/>
    </location>
</feature>
<keyword evidence="2" id="KW-1003">Cell membrane</keyword>
<evidence type="ECO:0000313" key="8">
    <source>
        <dbReference type="EMBL" id="MBO8192319.1"/>
    </source>
</evidence>
<evidence type="ECO:0000256" key="1">
    <source>
        <dbReference type="ARBA" id="ARBA00004651"/>
    </source>
</evidence>
<feature type="transmembrane region" description="Helical" evidence="6">
    <location>
        <begin position="131"/>
        <end position="150"/>
    </location>
</feature>
<sequence>MPFVLYVLALAVFAQGTSEFMLSGLVPDLASGMGVSVSAAGSLTSAFAVGMVVGAPLMAVLSRRCDRRRALLGFLCTFLLVHVVGAVTTSFAVLVAARVVGALANAGFLAVALTAAAGMVPPDAKGRATSVLLSGVTLACVAGVPAGALLGQAWGWRSAFWAVALVSAPAVFALVRSLPGPDEVGPADVVRADAAGADGAGADGAGADGAGLGPVDPGRAGAGPAGAETTGVRRELRALRGPRLLVTLLLGALVNGATFCTFTYLAPLSTEVAGFGDGWVPVLLALFGLGSFLGVTAAGRVADTRPLRLLAVGGSALLGGWVLFALTAGSPVAAVALVLVQGTLSFAVGSTLISQALYAATEAPTLAGGFATAALNVGAALGPWAGGLALDAGFGYRSPLWVSALLVALALATGGTARAVAVWRAARRTRTGAAVTAGTAPSSGAPRTRRR</sequence>
<dbReference type="Gene3D" id="1.20.1250.20">
    <property type="entry name" value="MFS general substrate transporter like domains"/>
    <property type="match status" value="1"/>
</dbReference>
<keyword evidence="4 6" id="KW-1133">Transmembrane helix</keyword>
<dbReference type="CDD" id="cd17324">
    <property type="entry name" value="MFS_NepI_like"/>
    <property type="match status" value="1"/>
</dbReference>
<dbReference type="PROSITE" id="PS50850">
    <property type="entry name" value="MFS"/>
    <property type="match status" value="1"/>
</dbReference>
<reference evidence="8 9" key="1">
    <citation type="submission" date="2020-11" db="EMBL/GenBank/DDBJ databases">
        <title>Streptomyces spirodelae sp. nov., isolated from duckweed.</title>
        <authorList>
            <person name="Saimee Y."/>
            <person name="Duangmal K."/>
        </authorList>
    </citation>
    <scope>NUCLEOTIDE SEQUENCE [LARGE SCALE GENOMIC DNA]</scope>
    <source>
        <strain evidence="8 9">S16-07</strain>
    </source>
</reference>
<dbReference type="InterPro" id="IPR011701">
    <property type="entry name" value="MFS"/>
</dbReference>
<proteinExistence type="predicted"/>
<feature type="transmembrane region" description="Helical" evidence="6">
    <location>
        <begin position="99"/>
        <end position="119"/>
    </location>
</feature>
<feature type="transmembrane region" description="Helical" evidence="6">
    <location>
        <begin position="244"/>
        <end position="266"/>
    </location>
</feature>
<keyword evidence="5 6" id="KW-0472">Membrane</keyword>
<accession>A0ABS3XAB3</accession>
<dbReference type="SUPFAM" id="SSF103473">
    <property type="entry name" value="MFS general substrate transporter"/>
    <property type="match status" value="1"/>
</dbReference>
<dbReference type="InterPro" id="IPR020846">
    <property type="entry name" value="MFS_dom"/>
</dbReference>
<gene>
    <name evidence="8" type="ORF">ITI46_11675</name>
</gene>
<evidence type="ECO:0000256" key="6">
    <source>
        <dbReference type="SAM" id="Phobius"/>
    </source>
</evidence>
<comment type="subcellular location">
    <subcellularLocation>
        <location evidence="1">Cell membrane</location>
        <topology evidence="1">Multi-pass membrane protein</topology>
    </subcellularLocation>
</comment>
<dbReference type="RefSeq" id="WP_209239412.1">
    <property type="nucleotide sequence ID" value="NZ_JADKMA010000046.1"/>
</dbReference>
<dbReference type="PANTHER" id="PTHR43124:SF3">
    <property type="entry name" value="CHLORAMPHENICOL EFFLUX PUMP RV0191"/>
    <property type="match status" value="1"/>
</dbReference>
<feature type="transmembrane region" description="Helical" evidence="6">
    <location>
        <begin position="71"/>
        <end position="93"/>
    </location>
</feature>
<protein>
    <submittedName>
        <fullName evidence="8">MFS transporter</fullName>
    </submittedName>
</protein>
<dbReference type="Proteomes" id="UP001519064">
    <property type="component" value="Unassembled WGS sequence"/>
</dbReference>
<keyword evidence="3 6" id="KW-0812">Transmembrane</keyword>
<dbReference type="PANTHER" id="PTHR43124">
    <property type="entry name" value="PURINE EFFLUX PUMP PBUE"/>
    <property type="match status" value="1"/>
</dbReference>
<evidence type="ECO:0000259" key="7">
    <source>
        <dbReference type="PROSITE" id="PS50850"/>
    </source>
</evidence>
<dbReference type="InterPro" id="IPR050189">
    <property type="entry name" value="MFS_Efflux_Transporters"/>
</dbReference>
<feature type="transmembrane region" description="Helical" evidence="6">
    <location>
        <begin position="400"/>
        <end position="421"/>
    </location>
</feature>
<feature type="transmembrane region" description="Helical" evidence="6">
    <location>
        <begin position="309"/>
        <end position="326"/>
    </location>
</feature>
<feature type="transmembrane region" description="Helical" evidence="6">
    <location>
        <begin position="278"/>
        <end position="297"/>
    </location>
</feature>
<name>A0ABS3XAB3_9ACTN</name>
<feature type="transmembrane region" description="Helical" evidence="6">
    <location>
        <begin position="156"/>
        <end position="175"/>
    </location>
</feature>
<feature type="transmembrane region" description="Helical" evidence="6">
    <location>
        <begin position="332"/>
        <end position="353"/>
    </location>
</feature>
<evidence type="ECO:0000256" key="5">
    <source>
        <dbReference type="ARBA" id="ARBA00023136"/>
    </source>
</evidence>
<organism evidence="8 9">
    <name type="scientific">Streptomyces oryzae</name>
    <dbReference type="NCBI Taxonomy" id="1434886"/>
    <lineage>
        <taxon>Bacteria</taxon>
        <taxon>Bacillati</taxon>
        <taxon>Actinomycetota</taxon>
        <taxon>Actinomycetes</taxon>
        <taxon>Kitasatosporales</taxon>
        <taxon>Streptomycetaceae</taxon>
        <taxon>Streptomyces</taxon>
    </lineage>
</organism>
<evidence type="ECO:0000256" key="2">
    <source>
        <dbReference type="ARBA" id="ARBA00022475"/>
    </source>
</evidence>
<keyword evidence="9" id="KW-1185">Reference proteome</keyword>
<dbReference type="Pfam" id="PF07690">
    <property type="entry name" value="MFS_1"/>
    <property type="match status" value="1"/>
</dbReference>
<feature type="transmembrane region" description="Helical" evidence="6">
    <location>
        <begin position="38"/>
        <end position="59"/>
    </location>
</feature>
<evidence type="ECO:0000256" key="3">
    <source>
        <dbReference type="ARBA" id="ARBA00022692"/>
    </source>
</evidence>
<dbReference type="InterPro" id="IPR036259">
    <property type="entry name" value="MFS_trans_sf"/>
</dbReference>
<comment type="caution">
    <text evidence="8">The sequence shown here is derived from an EMBL/GenBank/DDBJ whole genome shotgun (WGS) entry which is preliminary data.</text>
</comment>
<dbReference type="EMBL" id="JADKMA010000046">
    <property type="protein sequence ID" value="MBO8192319.1"/>
    <property type="molecule type" value="Genomic_DNA"/>
</dbReference>
<evidence type="ECO:0000256" key="4">
    <source>
        <dbReference type="ARBA" id="ARBA00022989"/>
    </source>
</evidence>
<feature type="transmembrane region" description="Helical" evidence="6">
    <location>
        <begin position="365"/>
        <end position="385"/>
    </location>
</feature>
<evidence type="ECO:0000313" key="9">
    <source>
        <dbReference type="Proteomes" id="UP001519064"/>
    </source>
</evidence>